<comment type="caution">
    <text evidence="8">The sequence shown here is derived from an EMBL/GenBank/DDBJ whole genome shotgun (WGS) entry which is preliminary data.</text>
</comment>
<dbReference type="EMBL" id="JAHWDP010000003">
    <property type="protein sequence ID" value="MBW2938071.1"/>
    <property type="molecule type" value="Genomic_DNA"/>
</dbReference>
<dbReference type="InterPro" id="IPR029510">
    <property type="entry name" value="Ald_DH_CS_GLU"/>
</dbReference>
<evidence type="ECO:0000313" key="8">
    <source>
        <dbReference type="EMBL" id="MBW2938071.1"/>
    </source>
</evidence>
<dbReference type="PROSITE" id="PS00070">
    <property type="entry name" value="ALDEHYDE_DEHYDR_CYS"/>
    <property type="match status" value="1"/>
</dbReference>
<dbReference type="InterPro" id="IPR015590">
    <property type="entry name" value="Aldehyde_DH_dom"/>
</dbReference>
<dbReference type="GO" id="GO:0005737">
    <property type="term" value="C:cytoplasm"/>
    <property type="evidence" value="ECO:0007669"/>
    <property type="project" value="TreeGrafter"/>
</dbReference>
<comment type="similarity">
    <text evidence="1 4 6">Belongs to the aldehyde dehydrogenase family.</text>
</comment>
<protein>
    <recommendedName>
        <fullName evidence="4">Aldehyde dehydrogenase</fullName>
    </recommendedName>
</protein>
<name>A0A9X1K055_9FLAO</name>
<dbReference type="InterPro" id="IPR016160">
    <property type="entry name" value="Ald_DH_CS_CYS"/>
</dbReference>
<dbReference type="PANTHER" id="PTHR43570">
    <property type="entry name" value="ALDEHYDE DEHYDROGENASE"/>
    <property type="match status" value="1"/>
</dbReference>
<feature type="active site" evidence="5">
    <location>
        <position position="207"/>
    </location>
</feature>
<keyword evidence="9" id="KW-1185">Reference proteome</keyword>
<dbReference type="PANTHER" id="PTHR43570:SF16">
    <property type="entry name" value="ALDEHYDE DEHYDROGENASE TYPE III, ISOFORM Q"/>
    <property type="match status" value="1"/>
</dbReference>
<evidence type="ECO:0000256" key="2">
    <source>
        <dbReference type="ARBA" id="ARBA00023002"/>
    </source>
</evidence>
<dbReference type="Pfam" id="PF00171">
    <property type="entry name" value="Aldedh"/>
    <property type="match status" value="1"/>
</dbReference>
<dbReference type="InterPro" id="IPR012394">
    <property type="entry name" value="Aldehyde_DH_NAD(P)"/>
</dbReference>
<gene>
    <name evidence="8" type="ORF">KXJ69_08130</name>
</gene>
<dbReference type="CDD" id="cd07136">
    <property type="entry name" value="ALDH_YwdH-P39616"/>
    <property type="match status" value="1"/>
</dbReference>
<dbReference type="FunFam" id="3.40.605.10:FF:000004">
    <property type="entry name" value="Aldehyde dehydrogenase"/>
    <property type="match status" value="1"/>
</dbReference>
<evidence type="ECO:0000256" key="5">
    <source>
        <dbReference type="PROSITE-ProRule" id="PRU10007"/>
    </source>
</evidence>
<dbReference type="PROSITE" id="PS00687">
    <property type="entry name" value="ALDEHYDE_DEHYDR_GLU"/>
    <property type="match status" value="1"/>
</dbReference>
<dbReference type="GO" id="GO:0004029">
    <property type="term" value="F:aldehyde dehydrogenase (NAD+) activity"/>
    <property type="evidence" value="ECO:0007669"/>
    <property type="project" value="TreeGrafter"/>
</dbReference>
<evidence type="ECO:0000313" key="9">
    <source>
        <dbReference type="Proteomes" id="UP001138686"/>
    </source>
</evidence>
<dbReference type="GO" id="GO:0006081">
    <property type="term" value="P:aldehyde metabolic process"/>
    <property type="evidence" value="ECO:0007669"/>
    <property type="project" value="InterPro"/>
</dbReference>
<feature type="domain" description="Aldehyde dehydrogenase" evidence="7">
    <location>
        <begin position="5"/>
        <end position="423"/>
    </location>
</feature>
<evidence type="ECO:0000259" key="7">
    <source>
        <dbReference type="Pfam" id="PF00171"/>
    </source>
</evidence>
<keyword evidence="2 4" id="KW-0560">Oxidoreductase</keyword>
<accession>A0A9X1K055</accession>
<reference evidence="8" key="1">
    <citation type="submission" date="2021-07" db="EMBL/GenBank/DDBJ databases">
        <title>Aureisphaera sp. CAU 1614 isolated from sea sediment.</title>
        <authorList>
            <person name="Kim W."/>
        </authorList>
    </citation>
    <scope>NUCLEOTIDE SEQUENCE</scope>
    <source>
        <strain evidence="8">CAU 1614</strain>
    </source>
</reference>
<evidence type="ECO:0000256" key="3">
    <source>
        <dbReference type="ARBA" id="ARBA00023027"/>
    </source>
</evidence>
<dbReference type="FunFam" id="3.40.309.10:FF:000003">
    <property type="entry name" value="Aldehyde dehydrogenase"/>
    <property type="match status" value="1"/>
</dbReference>
<dbReference type="AlphaFoldDB" id="A0A9X1K055"/>
<evidence type="ECO:0000256" key="1">
    <source>
        <dbReference type="ARBA" id="ARBA00009986"/>
    </source>
</evidence>
<proteinExistence type="inferred from homology"/>
<evidence type="ECO:0000256" key="4">
    <source>
        <dbReference type="PIRNR" id="PIRNR036492"/>
    </source>
</evidence>
<sequence>MHEIVSKQRTFFNSQKTKELSFRLQQLKTLEKVLKQNEKLLLEAIYKDFKKSSFETYATELALVYQEIAHAKKYLSAWARPKRVATNWVNFPAKSYIIPEPLGVCLVIGAWNYPYNLSFSPVVAAIAAGNTIILKPSEIPSETSKVMYQLISEHFDEAFFTVVEGGVAETTELLKQKFDKIFFTGSTPVGKIIYKAGAEQLTPVTLELGGKSPAFVTASANITMTAKRLVWGKFLNAGQTCIATDYVMVDKAVEAKFLEACKREIEKANYAFENNNYVQIINDKNFERLASLIDTDKVYYGGNTDASQRYIEPTILQNVDFEDAVMQDEIFGPILPVIRYSNLSEAIQKVQQLPKPLSCYVFTTKASERKQILNTLSFGGGAVNDTVMQITNSSLPFGGVGLSGMGSYHGEAGFKTFSHYKSILHKANWLELPLKYSPLSNKKLWWIKQFFKF</sequence>
<keyword evidence="3" id="KW-0520">NAD</keyword>
<dbReference type="Proteomes" id="UP001138686">
    <property type="component" value="Unassembled WGS sequence"/>
</dbReference>
<dbReference type="PIRSF" id="PIRSF036492">
    <property type="entry name" value="ALDH"/>
    <property type="match status" value="1"/>
</dbReference>
<dbReference type="RefSeq" id="WP_219052510.1">
    <property type="nucleotide sequence ID" value="NZ_JAHWDP010000003.1"/>
</dbReference>
<organism evidence="8 9">
    <name type="scientific">Halomarinibacterium sedimenti</name>
    <dbReference type="NCBI Taxonomy" id="2857106"/>
    <lineage>
        <taxon>Bacteria</taxon>
        <taxon>Pseudomonadati</taxon>
        <taxon>Bacteroidota</taxon>
        <taxon>Flavobacteriia</taxon>
        <taxon>Flavobacteriales</taxon>
        <taxon>Flavobacteriaceae</taxon>
        <taxon>Halomarinibacterium</taxon>
    </lineage>
</organism>
<evidence type="ECO:0000256" key="6">
    <source>
        <dbReference type="RuleBase" id="RU003345"/>
    </source>
</evidence>